<protein>
    <submittedName>
        <fullName evidence="1">PcfB family protein</fullName>
    </submittedName>
</protein>
<dbReference type="InterPro" id="IPR024234">
    <property type="entry name" value="DUF3801"/>
</dbReference>
<organism evidence="1 2">
    <name type="scientific">Anaerotruncus colihominis</name>
    <dbReference type="NCBI Taxonomy" id="169435"/>
    <lineage>
        <taxon>Bacteria</taxon>
        <taxon>Bacillati</taxon>
        <taxon>Bacillota</taxon>
        <taxon>Clostridia</taxon>
        <taxon>Eubacteriales</taxon>
        <taxon>Oscillospiraceae</taxon>
        <taxon>Anaerotruncus</taxon>
    </lineage>
</organism>
<evidence type="ECO:0000313" key="1">
    <source>
        <dbReference type="EMBL" id="NDO37801.1"/>
    </source>
</evidence>
<reference evidence="1 2" key="1">
    <citation type="submission" date="2019-06" db="EMBL/GenBank/DDBJ databases">
        <title>Draft genome sequences of 15 bacterial species constituting the stable defined intestinal microbiota of the GM15 gnotobiotic mouse model.</title>
        <authorList>
            <person name="Elie C."/>
            <person name="Mathieu A."/>
            <person name="Saliou A."/>
            <person name="Darnaud M."/>
            <person name="Leulier F."/>
            <person name="Tamellini A."/>
        </authorList>
    </citation>
    <scope>NUCLEOTIDE SEQUENCE [LARGE SCALE GENOMIC DNA]</scope>
    <source>
        <strain evidence="1 2">JM4-15</strain>
    </source>
</reference>
<dbReference type="EMBL" id="VIQT01000002">
    <property type="protein sequence ID" value="NDO37801.1"/>
    <property type="molecule type" value="Genomic_DNA"/>
</dbReference>
<accession>A0A845SZV9</accession>
<name>A0A845SZV9_9FIRM</name>
<dbReference type="RefSeq" id="WP_162220283.1">
    <property type="nucleotide sequence ID" value="NZ_JANJZM010000008.1"/>
</dbReference>
<proteinExistence type="predicted"/>
<comment type="caution">
    <text evidence="1">The sequence shown here is derived from an EMBL/GenBank/DDBJ whole genome shotgun (WGS) entry which is preliminary data.</text>
</comment>
<dbReference type="Proteomes" id="UP000462501">
    <property type="component" value="Unassembled WGS sequence"/>
</dbReference>
<sequence length="159" mass="17666">MQDEVREKSVALTIKVGKIGGRLTAGLLKWAIRKYLAQTQNPQIHHGKQTVKQLVSQGAGVQNIEITDKNIKSFERVARKYGVDFALKKDPSQGKYLVFFKARDADALNAAFAEYAGKSLNRSAQKKPSLLGQLSHFKEIAKNLTRDTAKNREKGGVEL</sequence>
<dbReference type="AlphaFoldDB" id="A0A845SZV9"/>
<gene>
    <name evidence="1" type="ORF">FMM72_00810</name>
</gene>
<dbReference type="Pfam" id="PF12687">
    <property type="entry name" value="DUF3801"/>
    <property type="match status" value="1"/>
</dbReference>
<evidence type="ECO:0000313" key="2">
    <source>
        <dbReference type="Proteomes" id="UP000462501"/>
    </source>
</evidence>